<feature type="transmembrane region" description="Helical" evidence="1">
    <location>
        <begin position="362"/>
        <end position="383"/>
    </location>
</feature>
<feature type="transmembrane region" description="Helical" evidence="1">
    <location>
        <begin position="214"/>
        <end position="234"/>
    </location>
</feature>
<dbReference type="AlphaFoldDB" id="A0AAW0B5K5"/>
<evidence type="ECO:0000313" key="2">
    <source>
        <dbReference type="EMBL" id="KAK7020710.1"/>
    </source>
</evidence>
<protein>
    <submittedName>
        <fullName evidence="2">Uncharacterized protein</fullName>
    </submittedName>
</protein>
<keyword evidence="3" id="KW-1185">Reference proteome</keyword>
<dbReference type="PANTHER" id="PTHR35043:SF7">
    <property type="entry name" value="TRANSCRIPTION FACTOR DOMAIN-CONTAINING PROTEIN"/>
    <property type="match status" value="1"/>
</dbReference>
<feature type="transmembrane region" description="Helical" evidence="1">
    <location>
        <begin position="319"/>
        <end position="341"/>
    </location>
</feature>
<evidence type="ECO:0000256" key="1">
    <source>
        <dbReference type="SAM" id="Phobius"/>
    </source>
</evidence>
<sequence length="409" mass="46609">MGGIALYDGQTFCGYLWEEHGKVDDEYWDQVMAYSRKSLVGQNQVVRSILTSSRMFFLIQVLLAKHHINEEVLHQSSPEANELELESQHEEFIQSNEHLNETSDSSHLLKYFVRNGYITVTESEIQDNLNHADTIAKSFAIIQTLWFLAQVCARAFEGLAITELEIMTVGYAVLNFGTYFLWWNKPQGVKHPIRVYWRQQRPAVDSKPKKGWKAAFYGLARSLGVGIFVVLNYTHPFVNPMDVVEWVYLLITLPIWNTVALWDVCLSIMANVDDKNLAMRISSGLSRNSLPVYVVVYGVAAIFGTIHCIPWNFEFPVEYLQVVWRISAVGITIAPILMGFVHAYRSTMLESASEGLNRIMGAVGFALSFIYYTLRLVLIYLAFFTLQNLPPLASAYHTVQWTTFVPHIG</sequence>
<organism evidence="2 3">
    <name type="scientific">Paramarasmius palmivorus</name>
    <dbReference type="NCBI Taxonomy" id="297713"/>
    <lineage>
        <taxon>Eukaryota</taxon>
        <taxon>Fungi</taxon>
        <taxon>Dikarya</taxon>
        <taxon>Basidiomycota</taxon>
        <taxon>Agaricomycotina</taxon>
        <taxon>Agaricomycetes</taxon>
        <taxon>Agaricomycetidae</taxon>
        <taxon>Agaricales</taxon>
        <taxon>Marasmiineae</taxon>
        <taxon>Marasmiaceae</taxon>
        <taxon>Paramarasmius</taxon>
    </lineage>
</organism>
<feature type="transmembrane region" description="Helical" evidence="1">
    <location>
        <begin position="290"/>
        <end position="313"/>
    </location>
</feature>
<keyword evidence="1" id="KW-0472">Membrane</keyword>
<gene>
    <name evidence="2" type="ORF">VNI00_017610</name>
</gene>
<dbReference type="Proteomes" id="UP001383192">
    <property type="component" value="Unassembled WGS sequence"/>
</dbReference>
<keyword evidence="1" id="KW-0812">Transmembrane</keyword>
<dbReference type="PANTHER" id="PTHR35043">
    <property type="entry name" value="TRANSCRIPTION FACTOR DOMAIN-CONTAINING PROTEIN"/>
    <property type="match status" value="1"/>
</dbReference>
<proteinExistence type="predicted"/>
<dbReference type="EMBL" id="JAYKXP010000181">
    <property type="protein sequence ID" value="KAK7020710.1"/>
    <property type="molecule type" value="Genomic_DNA"/>
</dbReference>
<accession>A0AAW0B5K5</accession>
<evidence type="ECO:0000313" key="3">
    <source>
        <dbReference type="Proteomes" id="UP001383192"/>
    </source>
</evidence>
<name>A0AAW0B5K5_9AGAR</name>
<reference evidence="2 3" key="1">
    <citation type="submission" date="2024-01" db="EMBL/GenBank/DDBJ databases">
        <title>A draft genome for a cacao thread blight-causing isolate of Paramarasmius palmivorus.</title>
        <authorList>
            <person name="Baruah I.K."/>
            <person name="Bukari Y."/>
            <person name="Amoako-Attah I."/>
            <person name="Meinhardt L.W."/>
            <person name="Bailey B.A."/>
            <person name="Cohen S.P."/>
        </authorList>
    </citation>
    <scope>NUCLEOTIDE SEQUENCE [LARGE SCALE GENOMIC DNA]</scope>
    <source>
        <strain evidence="2 3">GH-12</strain>
    </source>
</reference>
<keyword evidence="1" id="KW-1133">Transmembrane helix</keyword>
<feature type="transmembrane region" description="Helical" evidence="1">
    <location>
        <begin position="246"/>
        <end position="269"/>
    </location>
</feature>
<comment type="caution">
    <text evidence="2">The sequence shown here is derived from an EMBL/GenBank/DDBJ whole genome shotgun (WGS) entry which is preliminary data.</text>
</comment>